<accession>A0A7J3Z8R9</accession>
<reference evidence="1" key="1">
    <citation type="journal article" date="2020" name="mSystems">
        <title>Genome- and Community-Level Interaction Insights into Carbon Utilization and Element Cycling Functions of Hydrothermarchaeota in Hydrothermal Sediment.</title>
        <authorList>
            <person name="Zhou Z."/>
            <person name="Liu Y."/>
            <person name="Xu W."/>
            <person name="Pan J."/>
            <person name="Luo Z.H."/>
            <person name="Li M."/>
        </authorList>
    </citation>
    <scope>NUCLEOTIDE SEQUENCE [LARGE SCALE GENOMIC DNA]</scope>
    <source>
        <strain evidence="1">SpSt-1105</strain>
    </source>
</reference>
<dbReference type="Gene3D" id="3.10.590.10">
    <property type="entry name" value="ph1033 like domains"/>
    <property type="match status" value="1"/>
</dbReference>
<evidence type="ECO:0000313" key="1">
    <source>
        <dbReference type="EMBL" id="HHQ50553.1"/>
    </source>
</evidence>
<dbReference type="SUPFAM" id="SSF88697">
    <property type="entry name" value="PUA domain-like"/>
    <property type="match status" value="1"/>
</dbReference>
<dbReference type="AlphaFoldDB" id="A0A7J3Z8R9"/>
<sequence>MKPKTVAKGVVKDKYYDDQTPIWDVELKKRTVVFPWRVSFYIVIYLEEPFTRIFTELKNYVDGYGIGEISPHEARAILSEIEKKTHININIHI</sequence>
<dbReference type="InterPro" id="IPR015947">
    <property type="entry name" value="PUA-like_sf"/>
</dbReference>
<proteinExistence type="predicted"/>
<comment type="caution">
    <text evidence="1">The sequence shown here is derived from an EMBL/GenBank/DDBJ whole genome shotgun (WGS) entry which is preliminary data.</text>
</comment>
<gene>
    <name evidence="1" type="ORF">ENM66_04295</name>
</gene>
<name>A0A7J3Z8R9_9CREN</name>
<protein>
    <submittedName>
        <fullName evidence="1">Uncharacterized protein</fullName>
    </submittedName>
</protein>
<organism evidence="1">
    <name type="scientific">Ignisphaera aggregans</name>
    <dbReference type="NCBI Taxonomy" id="334771"/>
    <lineage>
        <taxon>Archaea</taxon>
        <taxon>Thermoproteota</taxon>
        <taxon>Thermoprotei</taxon>
        <taxon>Desulfurococcales</taxon>
        <taxon>Desulfurococcaceae</taxon>
        <taxon>Ignisphaera</taxon>
    </lineage>
</organism>
<dbReference type="EMBL" id="DRYQ01000062">
    <property type="protein sequence ID" value="HHQ50553.1"/>
    <property type="molecule type" value="Genomic_DNA"/>
</dbReference>